<evidence type="ECO:0000256" key="1">
    <source>
        <dbReference type="SAM" id="MobiDB-lite"/>
    </source>
</evidence>
<dbReference type="InParanoid" id="A0A3R7DLG6"/>
<evidence type="ECO:0000313" key="2">
    <source>
        <dbReference type="EMBL" id="KAG5444454.1"/>
    </source>
</evidence>
<accession>A0A3R7DLG6</accession>
<feature type="compositionally biased region" description="Basic and acidic residues" evidence="1">
    <location>
        <begin position="91"/>
        <end position="105"/>
    </location>
</feature>
<proteinExistence type="predicted"/>
<dbReference type="Proteomes" id="UP000286415">
    <property type="component" value="Unassembled WGS sequence"/>
</dbReference>
<organism evidence="2 3">
    <name type="scientific">Clonorchis sinensis</name>
    <name type="common">Chinese liver fluke</name>
    <dbReference type="NCBI Taxonomy" id="79923"/>
    <lineage>
        <taxon>Eukaryota</taxon>
        <taxon>Metazoa</taxon>
        <taxon>Spiralia</taxon>
        <taxon>Lophotrochozoa</taxon>
        <taxon>Platyhelminthes</taxon>
        <taxon>Trematoda</taxon>
        <taxon>Digenea</taxon>
        <taxon>Opisthorchiida</taxon>
        <taxon>Opisthorchiata</taxon>
        <taxon>Opisthorchiidae</taxon>
        <taxon>Clonorchis</taxon>
    </lineage>
</organism>
<evidence type="ECO:0000313" key="3">
    <source>
        <dbReference type="Proteomes" id="UP000286415"/>
    </source>
</evidence>
<gene>
    <name evidence="2" type="ORF">CSKR_101871</name>
</gene>
<feature type="region of interest" description="Disordered" evidence="1">
    <location>
        <begin position="85"/>
        <end position="158"/>
    </location>
</feature>
<reference evidence="2 3" key="1">
    <citation type="journal article" date="2018" name="Biotechnol. Adv.">
        <title>Improved genomic resources and new bioinformatic workflow for the carcinogenic parasite Clonorchis sinensis: Biotechnological implications.</title>
        <authorList>
            <person name="Wang D."/>
            <person name="Korhonen P.K."/>
            <person name="Gasser R.B."/>
            <person name="Young N.D."/>
        </authorList>
    </citation>
    <scope>NUCLEOTIDE SEQUENCE [LARGE SCALE GENOMIC DNA]</scope>
    <source>
        <strain evidence="2">Cs-k2</strain>
    </source>
</reference>
<keyword evidence="3" id="KW-1185">Reference proteome</keyword>
<name>A0A3R7DLG6_CLOSI</name>
<dbReference type="AlphaFoldDB" id="A0A3R7DLG6"/>
<sequence length="158" mass="17392">MSFEPISHGAMRRTFEGSMIPKSFLASILVISPEEGASSTTTGLQRLHPFGGHWNLNSRISSNPQKVGMDLKECLEGCQRRSEMTVVQQRSPEELHWRPAPEKSRWNSTQIPLYRPQSGAASAKKPIPHKIGQEFETLAGPASSPDLIGRKSGPNSQS</sequence>
<comment type="caution">
    <text evidence="2">The sequence shown here is derived from an EMBL/GenBank/DDBJ whole genome shotgun (WGS) entry which is preliminary data.</text>
</comment>
<dbReference type="EMBL" id="NIRI02000056">
    <property type="protein sequence ID" value="KAG5444454.1"/>
    <property type="molecule type" value="Genomic_DNA"/>
</dbReference>
<protein>
    <submittedName>
        <fullName evidence="2">Uncharacterized protein</fullName>
    </submittedName>
</protein>
<reference evidence="2 3" key="2">
    <citation type="journal article" date="2021" name="Genomics">
        <title>High-quality reference genome for Clonorchis sinensis.</title>
        <authorList>
            <person name="Young N.D."/>
            <person name="Stroehlein A.J."/>
            <person name="Kinkar L."/>
            <person name="Wang T."/>
            <person name="Sohn W.M."/>
            <person name="Chang B.C.H."/>
            <person name="Kaur P."/>
            <person name="Weisz D."/>
            <person name="Dudchenko O."/>
            <person name="Aiden E.L."/>
            <person name="Korhonen P.K."/>
            <person name="Gasser R.B."/>
        </authorList>
    </citation>
    <scope>NUCLEOTIDE SEQUENCE [LARGE SCALE GENOMIC DNA]</scope>
    <source>
        <strain evidence="2">Cs-k2</strain>
    </source>
</reference>